<accession>A0ABN8AL60</accession>
<dbReference type="PANTHER" id="PTHR30547:SF0">
    <property type="entry name" value="BLR8175 PROTEIN"/>
    <property type="match status" value="1"/>
</dbReference>
<dbReference type="EMBL" id="OU912926">
    <property type="protein sequence ID" value="CAG9931398.1"/>
    <property type="molecule type" value="Genomic_DNA"/>
</dbReference>
<keyword evidence="3" id="KW-1185">Reference proteome</keyword>
<organism evidence="2 3">
    <name type="scientific">Candidatus Nitrotoga arctica</name>
    <dbReference type="NCBI Taxonomy" id="453162"/>
    <lineage>
        <taxon>Bacteria</taxon>
        <taxon>Pseudomonadati</taxon>
        <taxon>Pseudomonadota</taxon>
        <taxon>Betaproteobacteria</taxon>
        <taxon>Nitrosomonadales</taxon>
        <taxon>Gallionellaceae</taxon>
        <taxon>Candidatus Nitrotoga</taxon>
    </lineage>
</organism>
<name>A0ABN8AL60_9PROT</name>
<feature type="domain" description="YhcG N-terminal" evidence="1">
    <location>
        <begin position="24"/>
        <end position="147"/>
    </location>
</feature>
<evidence type="ECO:0000313" key="2">
    <source>
        <dbReference type="EMBL" id="CAG9931398.1"/>
    </source>
</evidence>
<dbReference type="Proteomes" id="UP000839052">
    <property type="component" value="Chromosome"/>
</dbReference>
<dbReference type="InterPro" id="IPR041527">
    <property type="entry name" value="YhcG_N"/>
</dbReference>
<protein>
    <recommendedName>
        <fullName evidence="1">YhcG N-terminal domain-containing protein</fullName>
    </recommendedName>
</protein>
<dbReference type="PANTHER" id="PTHR30547">
    <property type="entry name" value="UNCHARACTERIZED PROTEIN YHCG-RELATED"/>
    <property type="match status" value="1"/>
</dbReference>
<dbReference type="InterPro" id="IPR053148">
    <property type="entry name" value="PD-DEXK-like_domain"/>
</dbReference>
<proteinExistence type="predicted"/>
<dbReference type="Pfam" id="PF17761">
    <property type="entry name" value="DUF1016_N"/>
    <property type="match status" value="1"/>
</dbReference>
<evidence type="ECO:0000313" key="3">
    <source>
        <dbReference type="Proteomes" id="UP000839052"/>
    </source>
</evidence>
<gene>
    <name evidence="2" type="ORF">NTG6680_0145</name>
</gene>
<sequence>MSKNTDIPAALIEPPNGYGDWLADLKTRIHTAQQRASLVMNRELVLLYWQIGGDILERQAKQGWGAKVIERLAHDLRTAFPDMKGFFPRNLKYMRAFAEAWPDSEFVQGVLAQLPWYHQLALLDKLRSGDERRWYAAKAIEHKWSRNV</sequence>
<reference evidence="2 3" key="1">
    <citation type="submission" date="2021-10" db="EMBL/GenBank/DDBJ databases">
        <authorList>
            <person name="Koch H."/>
        </authorList>
    </citation>
    <scope>NUCLEOTIDE SEQUENCE [LARGE SCALE GENOMIC DNA]</scope>
    <source>
        <strain evidence="2">6680</strain>
    </source>
</reference>
<dbReference type="RefSeq" id="WP_239795502.1">
    <property type="nucleotide sequence ID" value="NZ_OU912926.1"/>
</dbReference>
<evidence type="ECO:0000259" key="1">
    <source>
        <dbReference type="Pfam" id="PF17761"/>
    </source>
</evidence>